<protein>
    <submittedName>
        <fullName evidence="3">Uncharacterized protein</fullName>
    </submittedName>
</protein>
<name>A0AAV9GRV5_9PEZI</name>
<dbReference type="AlphaFoldDB" id="A0AAV9GRV5"/>
<feature type="region of interest" description="Disordered" evidence="1">
    <location>
        <begin position="69"/>
        <end position="113"/>
    </location>
</feature>
<dbReference type="Proteomes" id="UP001321760">
    <property type="component" value="Unassembled WGS sequence"/>
</dbReference>
<dbReference type="EMBL" id="MU865928">
    <property type="protein sequence ID" value="KAK4451403.1"/>
    <property type="molecule type" value="Genomic_DNA"/>
</dbReference>
<evidence type="ECO:0000313" key="3">
    <source>
        <dbReference type="EMBL" id="KAK4451403.1"/>
    </source>
</evidence>
<comment type="caution">
    <text evidence="3">The sequence shown here is derived from an EMBL/GenBank/DDBJ whole genome shotgun (WGS) entry which is preliminary data.</text>
</comment>
<feature type="non-terminal residue" evidence="3">
    <location>
        <position position="1"/>
    </location>
</feature>
<keyword evidence="2" id="KW-0812">Transmembrane</keyword>
<organism evidence="3 4">
    <name type="scientific">Podospora aff. communis PSN243</name>
    <dbReference type="NCBI Taxonomy" id="3040156"/>
    <lineage>
        <taxon>Eukaryota</taxon>
        <taxon>Fungi</taxon>
        <taxon>Dikarya</taxon>
        <taxon>Ascomycota</taxon>
        <taxon>Pezizomycotina</taxon>
        <taxon>Sordariomycetes</taxon>
        <taxon>Sordariomycetidae</taxon>
        <taxon>Sordariales</taxon>
        <taxon>Podosporaceae</taxon>
        <taxon>Podospora</taxon>
    </lineage>
</organism>
<reference evidence="3" key="1">
    <citation type="journal article" date="2023" name="Mol. Phylogenet. Evol.">
        <title>Genome-scale phylogeny and comparative genomics of the fungal order Sordariales.</title>
        <authorList>
            <person name="Hensen N."/>
            <person name="Bonometti L."/>
            <person name="Westerberg I."/>
            <person name="Brannstrom I.O."/>
            <person name="Guillou S."/>
            <person name="Cros-Aarteil S."/>
            <person name="Calhoun S."/>
            <person name="Haridas S."/>
            <person name="Kuo A."/>
            <person name="Mondo S."/>
            <person name="Pangilinan J."/>
            <person name="Riley R."/>
            <person name="LaButti K."/>
            <person name="Andreopoulos B."/>
            <person name="Lipzen A."/>
            <person name="Chen C."/>
            <person name="Yan M."/>
            <person name="Daum C."/>
            <person name="Ng V."/>
            <person name="Clum A."/>
            <person name="Steindorff A."/>
            <person name="Ohm R.A."/>
            <person name="Martin F."/>
            <person name="Silar P."/>
            <person name="Natvig D.O."/>
            <person name="Lalanne C."/>
            <person name="Gautier V."/>
            <person name="Ament-Velasquez S.L."/>
            <person name="Kruys A."/>
            <person name="Hutchinson M.I."/>
            <person name="Powell A.J."/>
            <person name="Barry K."/>
            <person name="Miller A.N."/>
            <person name="Grigoriev I.V."/>
            <person name="Debuchy R."/>
            <person name="Gladieux P."/>
            <person name="Hiltunen Thoren M."/>
            <person name="Johannesson H."/>
        </authorList>
    </citation>
    <scope>NUCLEOTIDE SEQUENCE</scope>
    <source>
        <strain evidence="3">PSN243</strain>
    </source>
</reference>
<reference evidence="3" key="2">
    <citation type="submission" date="2023-05" db="EMBL/GenBank/DDBJ databases">
        <authorList>
            <consortium name="Lawrence Berkeley National Laboratory"/>
            <person name="Steindorff A."/>
            <person name="Hensen N."/>
            <person name="Bonometti L."/>
            <person name="Westerberg I."/>
            <person name="Brannstrom I.O."/>
            <person name="Guillou S."/>
            <person name="Cros-Aarteil S."/>
            <person name="Calhoun S."/>
            <person name="Haridas S."/>
            <person name="Kuo A."/>
            <person name="Mondo S."/>
            <person name="Pangilinan J."/>
            <person name="Riley R."/>
            <person name="Labutti K."/>
            <person name="Andreopoulos B."/>
            <person name="Lipzen A."/>
            <person name="Chen C."/>
            <person name="Yanf M."/>
            <person name="Daum C."/>
            <person name="Ng V."/>
            <person name="Clum A."/>
            <person name="Ohm R."/>
            <person name="Martin F."/>
            <person name="Silar P."/>
            <person name="Natvig D."/>
            <person name="Lalanne C."/>
            <person name="Gautier V."/>
            <person name="Ament-Velasquez S.L."/>
            <person name="Kruys A."/>
            <person name="Hutchinson M.I."/>
            <person name="Powell A.J."/>
            <person name="Barry K."/>
            <person name="Miller A.N."/>
            <person name="Grigoriev I.V."/>
            <person name="Debuchy R."/>
            <person name="Gladieux P."/>
            <person name="Thoren M.H."/>
            <person name="Johannesson H."/>
        </authorList>
    </citation>
    <scope>NUCLEOTIDE SEQUENCE</scope>
    <source>
        <strain evidence="3">PSN243</strain>
    </source>
</reference>
<evidence type="ECO:0000313" key="4">
    <source>
        <dbReference type="Proteomes" id="UP001321760"/>
    </source>
</evidence>
<feature type="transmembrane region" description="Helical" evidence="2">
    <location>
        <begin position="47"/>
        <end position="68"/>
    </location>
</feature>
<keyword evidence="4" id="KW-1185">Reference proteome</keyword>
<sequence length="277" mass="30400">LHVILLSCQLGIHGLLQQRDRITLLIHPLPSLSESPAPLNSHHRHHLLLLLLLLLIIILILVTPTHLLPSQPRHEPDKPKQKSHQYRPGSQYHDTHHQHPLHPPQPDQEPLGQADGRRRRHTLLLPCLRRALTLRVSLRRTPGPRPGFVVDDDGREHVLVHVAKDAVRAEVLVPEGLVGCLVGLEARGRALCGKGRVLEVVDGFFERGGGGGLGDGYGGGGHGCGGLSGRVVSWAVRGGLVGMVRTRCLEWLVIFVGRKDGKGRLRARWRTEEGGCG</sequence>
<keyword evidence="2" id="KW-1133">Transmembrane helix</keyword>
<accession>A0AAV9GRV5</accession>
<proteinExistence type="predicted"/>
<keyword evidence="2" id="KW-0472">Membrane</keyword>
<gene>
    <name evidence="3" type="ORF">QBC34DRAFT_458271</name>
</gene>
<evidence type="ECO:0000256" key="2">
    <source>
        <dbReference type="SAM" id="Phobius"/>
    </source>
</evidence>
<evidence type="ECO:0000256" key="1">
    <source>
        <dbReference type="SAM" id="MobiDB-lite"/>
    </source>
</evidence>